<gene>
    <name evidence="2" type="ORF">SAMN05877753_106229</name>
</gene>
<dbReference type="OrthoDB" id="2990527at2"/>
<evidence type="ECO:0000259" key="1">
    <source>
        <dbReference type="Pfam" id="PF26154"/>
    </source>
</evidence>
<dbReference type="InterPro" id="IPR058355">
    <property type="entry name" value="DUF8042"/>
</dbReference>
<protein>
    <recommendedName>
        <fullName evidence="1">DUF8042 domain-containing protein</fullName>
    </recommendedName>
</protein>
<accession>A0A285D0N0</accession>
<sequence>MKALDEEDLQVIREYAALLQTMDEAFHYLVESISESEKLTGDRILGDIFAVFQQILTAHGVLEQTLEDDSELKQVLDQFGEVLEHSFKFNGKLNDYEFKQIFVQETFAPAFLEWSRAMQVILKRYIAH</sequence>
<organism evidence="2 3">
    <name type="scientific">Bacillus oleivorans</name>
    <dbReference type="NCBI Taxonomy" id="1448271"/>
    <lineage>
        <taxon>Bacteria</taxon>
        <taxon>Bacillati</taxon>
        <taxon>Bacillota</taxon>
        <taxon>Bacilli</taxon>
        <taxon>Bacillales</taxon>
        <taxon>Bacillaceae</taxon>
        <taxon>Bacillus</taxon>
    </lineage>
</organism>
<dbReference type="AlphaFoldDB" id="A0A285D0N0"/>
<dbReference type="Pfam" id="PF26154">
    <property type="entry name" value="DUF8042"/>
    <property type="match status" value="1"/>
</dbReference>
<evidence type="ECO:0000313" key="2">
    <source>
        <dbReference type="EMBL" id="SNX72856.1"/>
    </source>
</evidence>
<dbReference type="Proteomes" id="UP000219546">
    <property type="component" value="Unassembled WGS sequence"/>
</dbReference>
<evidence type="ECO:0000313" key="3">
    <source>
        <dbReference type="Proteomes" id="UP000219546"/>
    </source>
</evidence>
<dbReference type="EMBL" id="OAOP01000006">
    <property type="protein sequence ID" value="SNX72856.1"/>
    <property type="molecule type" value="Genomic_DNA"/>
</dbReference>
<keyword evidence="3" id="KW-1185">Reference proteome</keyword>
<feature type="domain" description="DUF8042" evidence="1">
    <location>
        <begin position="6"/>
        <end position="123"/>
    </location>
</feature>
<dbReference type="RefSeq" id="WP_097159382.1">
    <property type="nucleotide sequence ID" value="NZ_JBEPMQ010000005.1"/>
</dbReference>
<name>A0A285D0N0_9BACI</name>
<proteinExistence type="predicted"/>
<reference evidence="2 3" key="1">
    <citation type="submission" date="2017-08" db="EMBL/GenBank/DDBJ databases">
        <authorList>
            <person name="de Groot N.N."/>
        </authorList>
    </citation>
    <scope>NUCLEOTIDE SEQUENCE [LARGE SCALE GENOMIC DNA]</scope>
    <source>
        <strain evidence="2 3">JC228</strain>
    </source>
</reference>